<comment type="similarity">
    <text evidence="2">Belongs to the YjiK family.</text>
</comment>
<evidence type="ECO:0000256" key="2">
    <source>
        <dbReference type="ARBA" id="ARBA00009852"/>
    </source>
</evidence>
<comment type="subcellular location">
    <subcellularLocation>
        <location evidence="1">Cell membrane</location>
    </subcellularLocation>
</comment>
<dbReference type="RefSeq" id="WP_182512679.1">
    <property type="nucleotide sequence ID" value="NZ_JACJIQ010000005.1"/>
</dbReference>
<dbReference type="PROSITE" id="PS51257">
    <property type="entry name" value="PROKAR_LIPOPROTEIN"/>
    <property type="match status" value="1"/>
</dbReference>
<reference evidence="6 7" key="1">
    <citation type="submission" date="2020-08" db="EMBL/GenBank/DDBJ databases">
        <title>Genomic Encyclopedia of Type Strains, Phase IV (KMG-IV): sequencing the most valuable type-strain genomes for metagenomic binning, comparative biology and taxonomic classification.</title>
        <authorList>
            <person name="Goeker M."/>
        </authorList>
    </citation>
    <scope>NUCLEOTIDE SEQUENCE [LARGE SCALE GENOMIC DNA]</scope>
    <source>
        <strain evidence="6 7">DSM 29854</strain>
    </source>
</reference>
<organism evidence="6 7">
    <name type="scientific">Rufibacter quisquiliarum</name>
    <dbReference type="NCBI Taxonomy" id="1549639"/>
    <lineage>
        <taxon>Bacteria</taxon>
        <taxon>Pseudomonadati</taxon>
        <taxon>Bacteroidota</taxon>
        <taxon>Cytophagia</taxon>
        <taxon>Cytophagales</taxon>
        <taxon>Hymenobacteraceae</taxon>
        <taxon>Rufibacter</taxon>
    </lineage>
</organism>
<dbReference type="Gene3D" id="2.130.10.10">
    <property type="entry name" value="YVTN repeat-like/Quinoprotein amine dehydrogenase"/>
    <property type="match status" value="1"/>
</dbReference>
<name>A0A839GHC0_9BACT</name>
<sequence length="303" mass="33073">MKRLQVIIGGLLLSVSLIACEASQADAKGTEGARKEKKAKKEKVAPEPASAAVTVTRKWEVPEILREVSGIVYMGNGQFACIQDEAGVIFIYNTQSGLIERQITFGAAGDYEGIALNGTTAYVVRSDGRVFEVTNIDTPKNKVSEFTTHLTANHNVEGLAFDQKNNRLLLAIKGEEAGAPDFKGIYAFDLAAKKLAEQPIMKLSLRDPQLSKLAKAKRKSLSKIWQPSEIAVHPVSGEIYLTEASNPQIFILNENGSIKKRYPLSKSQFYKPEGIAFSPAGELFISNEGKKEKGNIMAVQIKS</sequence>
<dbReference type="InterPro" id="IPR011042">
    <property type="entry name" value="6-blade_b-propeller_TolB-like"/>
</dbReference>
<dbReference type="GO" id="GO:0005886">
    <property type="term" value="C:plasma membrane"/>
    <property type="evidence" value="ECO:0007669"/>
    <property type="project" value="UniProtKB-SubCell"/>
</dbReference>
<dbReference type="AlphaFoldDB" id="A0A839GHC0"/>
<dbReference type="SUPFAM" id="SSF63825">
    <property type="entry name" value="YWTD domain"/>
    <property type="match status" value="1"/>
</dbReference>
<keyword evidence="3" id="KW-1003">Cell membrane</keyword>
<evidence type="ECO:0000256" key="4">
    <source>
        <dbReference type="ARBA" id="ARBA00023136"/>
    </source>
</evidence>
<evidence type="ECO:0000313" key="7">
    <source>
        <dbReference type="Proteomes" id="UP000563094"/>
    </source>
</evidence>
<feature type="signal peptide" evidence="5">
    <location>
        <begin position="1"/>
        <end position="21"/>
    </location>
</feature>
<dbReference type="Proteomes" id="UP000563094">
    <property type="component" value="Unassembled WGS sequence"/>
</dbReference>
<keyword evidence="7" id="KW-1185">Reference proteome</keyword>
<proteinExistence type="inferred from homology"/>
<dbReference type="Gene3D" id="2.120.10.30">
    <property type="entry name" value="TolB, C-terminal domain"/>
    <property type="match status" value="1"/>
</dbReference>
<evidence type="ECO:0000256" key="5">
    <source>
        <dbReference type="SAM" id="SignalP"/>
    </source>
</evidence>
<evidence type="ECO:0000256" key="3">
    <source>
        <dbReference type="ARBA" id="ARBA00022475"/>
    </source>
</evidence>
<evidence type="ECO:0000256" key="1">
    <source>
        <dbReference type="ARBA" id="ARBA00004236"/>
    </source>
</evidence>
<keyword evidence="5" id="KW-0732">Signal</keyword>
<keyword evidence="4" id="KW-0472">Membrane</keyword>
<dbReference type="EMBL" id="JACJIQ010000005">
    <property type="protein sequence ID" value="MBA9077023.1"/>
    <property type="molecule type" value="Genomic_DNA"/>
</dbReference>
<feature type="chain" id="PRO_5032941568" evidence="5">
    <location>
        <begin position="22"/>
        <end position="303"/>
    </location>
</feature>
<dbReference type="Pfam" id="PF06977">
    <property type="entry name" value="SdiA-regulated"/>
    <property type="match status" value="1"/>
</dbReference>
<gene>
    <name evidence="6" type="ORF">FHS90_001731</name>
</gene>
<evidence type="ECO:0000313" key="6">
    <source>
        <dbReference type="EMBL" id="MBA9077023.1"/>
    </source>
</evidence>
<protein>
    <submittedName>
        <fullName evidence="6">Uncharacterized protein YjiK</fullName>
    </submittedName>
</protein>
<dbReference type="InterPro" id="IPR015943">
    <property type="entry name" value="WD40/YVTN_repeat-like_dom_sf"/>
</dbReference>
<accession>A0A839GHC0</accession>
<comment type="caution">
    <text evidence="6">The sequence shown here is derived from an EMBL/GenBank/DDBJ whole genome shotgun (WGS) entry which is preliminary data.</text>
</comment>
<dbReference type="InterPro" id="IPR009722">
    <property type="entry name" value="YjiK/CarP"/>
</dbReference>